<keyword evidence="1 3" id="KW-0807">Transducer</keyword>
<evidence type="ECO:0000256" key="1">
    <source>
        <dbReference type="ARBA" id="ARBA00023224"/>
    </source>
</evidence>
<dbReference type="SUPFAM" id="SSF58104">
    <property type="entry name" value="Methyl-accepting chemotaxis protein (MCP) signaling domain"/>
    <property type="match status" value="1"/>
</dbReference>
<sequence>MKQKSGRTVGVSRLLGRLSRGEATLSDRAWTLSPLAWPLTRFLAGLRERFVAMRQASIDISLNTARLQTQTLACRDMAREQAAEAEGLATRGGQIAAMSEQTSVSVNDIAATFHAQTQVAHDTLQQLNELHQRVTRVAAQMEVFSGVVSQLSQRALSVEDTSRLIKDIALQTHLLALNAGVEAARAGDAGRGFAVVASEVGKLAERVNSATGEIVKHTSEILGLVADTRGKTDQIHLDMSSSDRMVNQFTVSFDQFVREFERMDGQMNEVVGTVSQVNLTNQEMNRAIARIATLSSQVEQRMLTMDDQVMAVRAKSERLQEMLAALRTGNTPFDSLVHALESMSAACTKLLLQAHGQGVDIFDHHYRRIADSNPPRYHTAYDGAIERQLTQILDYVLDQLPGGFYTLLVDNSGYCPSHNSRYSRAPTGDLDHDTRHVRNKRIFDDPVCQGAVKNAAGVLCQTYTRDTGEIVTDLSIPLDIDNSRWGAVRIGVDYARFEEMVSAGAGKPEVH</sequence>
<evidence type="ECO:0000313" key="6">
    <source>
        <dbReference type="Proteomes" id="UP000184226"/>
    </source>
</evidence>
<dbReference type="Pfam" id="PF00015">
    <property type="entry name" value="MCPsignal"/>
    <property type="match status" value="1"/>
</dbReference>
<evidence type="ECO:0000259" key="4">
    <source>
        <dbReference type="PROSITE" id="PS50111"/>
    </source>
</evidence>
<dbReference type="PANTHER" id="PTHR32089:SF112">
    <property type="entry name" value="LYSOZYME-LIKE PROTEIN-RELATED"/>
    <property type="match status" value="1"/>
</dbReference>
<dbReference type="InterPro" id="IPR004089">
    <property type="entry name" value="MCPsignal_dom"/>
</dbReference>
<proteinExistence type="inferred from homology"/>
<accession>A0A1M5Z578</accession>
<dbReference type="InterPro" id="IPR004090">
    <property type="entry name" value="Chemotax_Me-accpt_rcpt"/>
</dbReference>
<evidence type="ECO:0000313" key="5">
    <source>
        <dbReference type="EMBL" id="SHI19294.1"/>
    </source>
</evidence>
<dbReference type="Proteomes" id="UP000184226">
    <property type="component" value="Unassembled WGS sequence"/>
</dbReference>
<dbReference type="PRINTS" id="PR00260">
    <property type="entry name" value="CHEMTRNSDUCR"/>
</dbReference>
<dbReference type="PROSITE" id="PS50111">
    <property type="entry name" value="CHEMOTAXIS_TRANSDUC_2"/>
    <property type="match status" value="1"/>
</dbReference>
<evidence type="ECO:0000256" key="3">
    <source>
        <dbReference type="PROSITE-ProRule" id="PRU00284"/>
    </source>
</evidence>
<evidence type="ECO:0000256" key="2">
    <source>
        <dbReference type="ARBA" id="ARBA00029447"/>
    </source>
</evidence>
<organism evidence="5 6">
    <name type="scientific">Pollutimonas bauzanensis</name>
    <dbReference type="NCBI Taxonomy" id="658167"/>
    <lineage>
        <taxon>Bacteria</taxon>
        <taxon>Pseudomonadati</taxon>
        <taxon>Pseudomonadota</taxon>
        <taxon>Betaproteobacteria</taxon>
        <taxon>Burkholderiales</taxon>
        <taxon>Alcaligenaceae</taxon>
        <taxon>Pollutimonas</taxon>
    </lineage>
</organism>
<gene>
    <name evidence="5" type="ORF">SAMN04488135_11294</name>
</gene>
<dbReference type="RefSeq" id="WP_073106386.1">
    <property type="nucleotide sequence ID" value="NZ_FQXE01000012.1"/>
</dbReference>
<dbReference type="EMBL" id="FQXE01000012">
    <property type="protein sequence ID" value="SHI19294.1"/>
    <property type="molecule type" value="Genomic_DNA"/>
</dbReference>
<dbReference type="GO" id="GO:0006935">
    <property type="term" value="P:chemotaxis"/>
    <property type="evidence" value="ECO:0007669"/>
    <property type="project" value="InterPro"/>
</dbReference>
<dbReference type="Gene3D" id="1.10.287.950">
    <property type="entry name" value="Methyl-accepting chemotaxis protein"/>
    <property type="match status" value="1"/>
</dbReference>
<reference evidence="5 6" key="1">
    <citation type="submission" date="2016-11" db="EMBL/GenBank/DDBJ databases">
        <authorList>
            <person name="Jaros S."/>
            <person name="Januszkiewicz K."/>
            <person name="Wedrychowicz H."/>
        </authorList>
    </citation>
    <scope>NUCLEOTIDE SEQUENCE [LARGE SCALE GENOMIC DNA]</scope>
    <source>
        <strain evidence="5 6">CGMCC 1.10190</strain>
    </source>
</reference>
<dbReference type="OrthoDB" id="2489132at2"/>
<feature type="domain" description="Methyl-accepting transducer" evidence="4">
    <location>
        <begin position="56"/>
        <end position="292"/>
    </location>
</feature>
<name>A0A1M5Z578_9BURK</name>
<dbReference type="PANTHER" id="PTHR32089">
    <property type="entry name" value="METHYL-ACCEPTING CHEMOTAXIS PROTEIN MCPB"/>
    <property type="match status" value="1"/>
</dbReference>
<dbReference type="GO" id="GO:0016020">
    <property type="term" value="C:membrane"/>
    <property type="evidence" value="ECO:0007669"/>
    <property type="project" value="InterPro"/>
</dbReference>
<dbReference type="SMART" id="SM00283">
    <property type="entry name" value="MA"/>
    <property type="match status" value="1"/>
</dbReference>
<dbReference type="GO" id="GO:0007165">
    <property type="term" value="P:signal transduction"/>
    <property type="evidence" value="ECO:0007669"/>
    <property type="project" value="UniProtKB-KW"/>
</dbReference>
<dbReference type="STRING" id="658167.SAMN04488135_11294"/>
<dbReference type="AlphaFoldDB" id="A0A1M5Z578"/>
<dbReference type="GO" id="GO:0004888">
    <property type="term" value="F:transmembrane signaling receptor activity"/>
    <property type="evidence" value="ECO:0007669"/>
    <property type="project" value="InterPro"/>
</dbReference>
<keyword evidence="6" id="KW-1185">Reference proteome</keyword>
<comment type="similarity">
    <text evidence="2">Belongs to the methyl-accepting chemotaxis (MCP) protein family.</text>
</comment>
<protein>
    <submittedName>
        <fullName evidence="5">Methyl-accepting chemotaxis protein</fullName>
    </submittedName>
</protein>